<evidence type="ECO:0000313" key="6">
    <source>
        <dbReference type="EMBL" id="RHZ96156.1"/>
    </source>
</evidence>
<dbReference type="InterPro" id="IPR011837">
    <property type="entry name" value="Glycogen_debranch_GlgX"/>
</dbReference>
<keyword evidence="3" id="KW-0326">Glycosidase</keyword>
<organism evidence="6 7">
    <name type="scientific">Cereibacter sphaeroides</name>
    <name type="common">Rhodobacter sphaeroides</name>
    <dbReference type="NCBI Taxonomy" id="1063"/>
    <lineage>
        <taxon>Bacteria</taxon>
        <taxon>Pseudomonadati</taxon>
        <taxon>Pseudomonadota</taxon>
        <taxon>Alphaproteobacteria</taxon>
        <taxon>Rhodobacterales</taxon>
        <taxon>Paracoccaceae</taxon>
        <taxon>Cereibacter</taxon>
    </lineage>
</organism>
<dbReference type="SUPFAM" id="SSF81296">
    <property type="entry name" value="E set domains"/>
    <property type="match status" value="1"/>
</dbReference>
<evidence type="ECO:0000256" key="1">
    <source>
        <dbReference type="ARBA" id="ARBA00008061"/>
    </source>
</evidence>
<dbReference type="Pfam" id="PF00128">
    <property type="entry name" value="Alpha-amylase"/>
    <property type="match status" value="1"/>
</dbReference>
<evidence type="ECO:0000256" key="3">
    <source>
        <dbReference type="ARBA" id="ARBA00023295"/>
    </source>
</evidence>
<proteinExistence type="inferred from homology"/>
<accession>A0AAX1UN72</accession>
<dbReference type="InterPro" id="IPR006047">
    <property type="entry name" value="GH13_cat_dom"/>
</dbReference>
<gene>
    <name evidence="6" type="primary">glgX</name>
    <name evidence="6" type="ORF">D1114_08515</name>
</gene>
<dbReference type="SUPFAM" id="SSF51011">
    <property type="entry name" value="Glycosyl hydrolase domain"/>
    <property type="match status" value="1"/>
</dbReference>
<name>A0AAX1UN72_CERSP</name>
<dbReference type="AlphaFoldDB" id="A0AAX1UN72"/>
<dbReference type="InterPro" id="IPR017853">
    <property type="entry name" value="GH"/>
</dbReference>
<feature type="compositionally biased region" description="Basic and acidic residues" evidence="4">
    <location>
        <begin position="477"/>
        <end position="489"/>
    </location>
</feature>
<dbReference type="InterPro" id="IPR044505">
    <property type="entry name" value="GlgX_Isoamylase_N_E_set"/>
</dbReference>
<dbReference type="Proteomes" id="UP000266305">
    <property type="component" value="Unassembled WGS sequence"/>
</dbReference>
<dbReference type="CDD" id="cd11326">
    <property type="entry name" value="AmyAc_Glg_debranch"/>
    <property type="match status" value="1"/>
</dbReference>
<comment type="similarity">
    <text evidence="1">Belongs to the glycosyl hydrolase 13 family.</text>
</comment>
<dbReference type="EMBL" id="QWGP01000006">
    <property type="protein sequence ID" value="RHZ96156.1"/>
    <property type="molecule type" value="Genomic_DNA"/>
</dbReference>
<comment type="caution">
    <text evidence="6">The sequence shown here is derived from an EMBL/GenBank/DDBJ whole genome shotgun (WGS) entry which is preliminary data.</text>
</comment>
<dbReference type="Gene3D" id="2.60.40.1180">
    <property type="entry name" value="Golgi alpha-mannosidase II"/>
    <property type="match status" value="1"/>
</dbReference>
<keyword evidence="2" id="KW-0378">Hydrolase</keyword>
<dbReference type="NCBIfam" id="TIGR02100">
    <property type="entry name" value="glgX_debranch"/>
    <property type="match status" value="1"/>
</dbReference>
<dbReference type="GO" id="GO:0005980">
    <property type="term" value="P:glycogen catabolic process"/>
    <property type="evidence" value="ECO:0007669"/>
    <property type="project" value="InterPro"/>
</dbReference>
<dbReference type="SMART" id="SM00642">
    <property type="entry name" value="Aamy"/>
    <property type="match status" value="1"/>
</dbReference>
<dbReference type="PANTHER" id="PTHR43002">
    <property type="entry name" value="GLYCOGEN DEBRANCHING ENZYME"/>
    <property type="match status" value="1"/>
</dbReference>
<dbReference type="InterPro" id="IPR013780">
    <property type="entry name" value="Glyco_hydro_b"/>
</dbReference>
<evidence type="ECO:0000256" key="2">
    <source>
        <dbReference type="ARBA" id="ARBA00022801"/>
    </source>
</evidence>
<feature type="region of interest" description="Disordered" evidence="4">
    <location>
        <begin position="477"/>
        <end position="505"/>
    </location>
</feature>
<sequence length="694" mass="77597">MKRPTRPAPPLKFDMSSAHPNRLGADFDGEGTNFALFSENATRVELCLFDETGQTQTHCLDLPSYEGGIWYGYLPGIREGQTYGYRVHGPHAPEEGHRFNPNKLLIDPYARELRGDLIWDDALFGYPIGGDDLELDPRDSAPFMPKAVVVDPAFDWEADKALRHRWQDTVIYEAHVKGLTMRHPGVPEEDRGTFKGLASPAVIDHLKAIGVTAVELLPVHGFLNDRHLIEKGLSNYWGYNTLSFFAPYRPYTKSGSMREVKRAIKRFHDAGIEVILDVVYNHTCEGNEKGPTLSFRGIDNASYYLLSPEAKRHSFDTTGTGNTLNVAHPMVLRMVMDSLRYWVEVMHVDGFRFDLASTLGREPEGFERGGTFFAAIRQDPVLSMVKLIAEPWDIGEGGYQVGGFPWPFREWNDKARDDLRAFWRRDPGLIGDVSQRLLGSPVQFSHSHRPATSSVNFIAAHDGFTAWDLVSYDEKHNEANGEDNRDGHSHNLSHNLGAEGPTDDPGILEARLRRVKAMLATLFLSQGVPMILAGDEFGQSQQGNNNAYCQDNEIAWLDWEQARDELIQAVADLAEFRKSDGGIARARFAVGPDAVQHDTPVAAWLHPAGREMEEGDWNDGELRLFALRLDLPRGRDLLVVLNAGDDGDFALPEGEWRLKIDTSRERIACDEPALGTLPVGWQSVMVLVAAEEAD</sequence>
<evidence type="ECO:0000259" key="5">
    <source>
        <dbReference type="SMART" id="SM00642"/>
    </source>
</evidence>
<dbReference type="InterPro" id="IPR004193">
    <property type="entry name" value="Glyco_hydro_13_N"/>
</dbReference>
<dbReference type="RefSeq" id="WP_118999866.1">
    <property type="nucleotide sequence ID" value="NZ_QWGP01000006.1"/>
</dbReference>
<dbReference type="CDD" id="cd02856">
    <property type="entry name" value="E_set_GDE_Isoamylase_N"/>
    <property type="match status" value="1"/>
</dbReference>
<dbReference type="SUPFAM" id="SSF51445">
    <property type="entry name" value="(Trans)glycosidases"/>
    <property type="match status" value="1"/>
</dbReference>
<dbReference type="Gene3D" id="2.60.40.10">
    <property type="entry name" value="Immunoglobulins"/>
    <property type="match status" value="1"/>
</dbReference>
<dbReference type="GO" id="GO:0004135">
    <property type="term" value="F:amylo-alpha-1,6-glucosidase activity"/>
    <property type="evidence" value="ECO:0007669"/>
    <property type="project" value="InterPro"/>
</dbReference>
<evidence type="ECO:0000256" key="4">
    <source>
        <dbReference type="SAM" id="MobiDB-lite"/>
    </source>
</evidence>
<reference evidence="6 7" key="1">
    <citation type="submission" date="2018-08" db="EMBL/GenBank/DDBJ databases">
        <title>Draft genome sequence of Rhodobacter sphaeroides FY.</title>
        <authorList>
            <person name="Rayyan A."/>
            <person name="Meyer T.E."/>
            <person name="Kyndt J.A."/>
        </authorList>
    </citation>
    <scope>NUCLEOTIDE SEQUENCE [LARGE SCALE GENOMIC DNA]</scope>
    <source>
        <strain evidence="6 7">FY</strain>
    </source>
</reference>
<protein>
    <submittedName>
        <fullName evidence="6">Glycogen debranching enzyme GlgX</fullName>
    </submittedName>
</protein>
<evidence type="ECO:0000313" key="7">
    <source>
        <dbReference type="Proteomes" id="UP000266305"/>
    </source>
</evidence>
<dbReference type="Gene3D" id="3.20.20.80">
    <property type="entry name" value="Glycosidases"/>
    <property type="match status" value="1"/>
</dbReference>
<dbReference type="Pfam" id="PF02922">
    <property type="entry name" value="CBM_48"/>
    <property type="match status" value="1"/>
</dbReference>
<dbReference type="InterPro" id="IPR014756">
    <property type="entry name" value="Ig_E-set"/>
</dbReference>
<feature type="domain" description="Glycosyl hydrolase family 13 catalytic" evidence="5">
    <location>
        <begin position="160"/>
        <end position="577"/>
    </location>
</feature>
<dbReference type="InterPro" id="IPR013783">
    <property type="entry name" value="Ig-like_fold"/>
</dbReference>